<protein>
    <submittedName>
        <fullName evidence="2">Uncharacterized protein</fullName>
    </submittedName>
</protein>
<dbReference type="AlphaFoldDB" id="A0A2T9ZIB2"/>
<keyword evidence="3" id="KW-1185">Reference proteome</keyword>
<evidence type="ECO:0000256" key="1">
    <source>
        <dbReference type="SAM" id="MobiDB-lite"/>
    </source>
</evidence>
<dbReference type="OrthoDB" id="10690275at2759"/>
<reference evidence="2 3" key="1">
    <citation type="journal article" date="2018" name="MBio">
        <title>Comparative Genomics Reveals the Core Gene Toolbox for the Fungus-Insect Symbiosis.</title>
        <authorList>
            <person name="Wang Y."/>
            <person name="Stata M."/>
            <person name="Wang W."/>
            <person name="Stajich J.E."/>
            <person name="White M.M."/>
            <person name="Moncalvo J.M."/>
        </authorList>
    </citation>
    <scope>NUCLEOTIDE SEQUENCE [LARGE SCALE GENOMIC DNA]</scope>
    <source>
        <strain evidence="2 3">SC-DP-2</strain>
    </source>
</reference>
<dbReference type="EMBL" id="MBFS01000137">
    <property type="protein sequence ID" value="PVV04319.1"/>
    <property type="molecule type" value="Genomic_DNA"/>
</dbReference>
<sequence>MCMEEPLFSEFKMTQNPNIHPPFAEHKSFPVSENLHWLHIFEALLYGLDHSFANANIHLNTVLKQDHTIPILLSPNVSAQNNHTPKSNFFSSLQNLPFSTANTTPNPSKKKRKLFCISESDSESEHRTTNTEIQHNLHFQINQVPDQQHQNQRPTFLKPNGITNSITETLSSITRNNIFNLQVPESPKSHCKHIFLLEKVSFFAESLKPLVSRFTCSPFKEEIELLGLEHLSIKSPNDAYTVNQSSLLNFSSSNTTSFPVPASQGSKLCSFSQHANSFDFNSPNYTALLSIYEATKHLLDSTFFMYNSCIHNASALDKYKFTFVDLNLYVVETVQNASVIASFFSFLEFFKTTRVLPILPFFNTKSSLLLPIYTLSNTVIQWISTNAPPSPSNHLAANLVNSSGTPADSKNDSQSGDTFLDSKFPQTQKRIPQSFTPKSYPTFDSLETLDTFHQAVSTFTDSVVECCFIYVNILARNFPFKRDTSTTSSSKNSASASFVHLQNIRSGDTTPNFGTPNTSTTSAISATSATSVYQNSVIAAATQSTLVNNGFNRYNGYSGNSQQLVLFLMFLKSYLDLLSQLNSSLSLQFKSTDFQDILQQDANFNFNTYNDNKWLGSTPIEPYSSPIPNQMFVDKYKYNCRPEKPGFPKGTVFGAVGGYQTRFYPSCRVMASRYDHFISFSRFSV</sequence>
<dbReference type="Proteomes" id="UP000245609">
    <property type="component" value="Unassembled WGS sequence"/>
</dbReference>
<gene>
    <name evidence="2" type="ORF">BB560_001181</name>
</gene>
<feature type="region of interest" description="Disordered" evidence="1">
    <location>
        <begin position="399"/>
        <end position="422"/>
    </location>
</feature>
<accession>A0A2T9ZIB2</accession>
<evidence type="ECO:0000313" key="3">
    <source>
        <dbReference type="Proteomes" id="UP000245609"/>
    </source>
</evidence>
<feature type="compositionally biased region" description="Polar residues" evidence="1">
    <location>
        <begin position="399"/>
        <end position="417"/>
    </location>
</feature>
<organism evidence="2 3">
    <name type="scientific">Smittium megazygosporum</name>
    <dbReference type="NCBI Taxonomy" id="133381"/>
    <lineage>
        <taxon>Eukaryota</taxon>
        <taxon>Fungi</taxon>
        <taxon>Fungi incertae sedis</taxon>
        <taxon>Zoopagomycota</taxon>
        <taxon>Kickxellomycotina</taxon>
        <taxon>Harpellomycetes</taxon>
        <taxon>Harpellales</taxon>
        <taxon>Legeriomycetaceae</taxon>
        <taxon>Smittium</taxon>
    </lineage>
</organism>
<comment type="caution">
    <text evidence="2">The sequence shown here is derived from an EMBL/GenBank/DDBJ whole genome shotgun (WGS) entry which is preliminary data.</text>
</comment>
<proteinExistence type="predicted"/>
<evidence type="ECO:0000313" key="2">
    <source>
        <dbReference type="EMBL" id="PVV04319.1"/>
    </source>
</evidence>
<name>A0A2T9ZIB2_9FUNG</name>